<sequence>MNAGPPLDGDRGPSNWRLLVEEPRCDSMLWQVGGIPEDGKSKLTHSSPPLSPRTPPLPLLHPSATTESLLQEDRVSGFKPRHPSQIVPNK</sequence>
<keyword evidence="3" id="KW-1185">Reference proteome</keyword>
<reference evidence="2 3" key="1">
    <citation type="submission" date="2021-06" db="EMBL/GenBank/DDBJ databases">
        <title>Caerostris extrusa draft genome.</title>
        <authorList>
            <person name="Kono N."/>
            <person name="Arakawa K."/>
        </authorList>
    </citation>
    <scope>NUCLEOTIDE SEQUENCE [LARGE SCALE GENOMIC DNA]</scope>
</reference>
<accession>A0AAV4P204</accession>
<name>A0AAV4P204_CAEEX</name>
<evidence type="ECO:0000313" key="2">
    <source>
        <dbReference type="EMBL" id="GIX90231.1"/>
    </source>
</evidence>
<dbReference type="Proteomes" id="UP001054945">
    <property type="component" value="Unassembled WGS sequence"/>
</dbReference>
<comment type="caution">
    <text evidence="2">The sequence shown here is derived from an EMBL/GenBank/DDBJ whole genome shotgun (WGS) entry which is preliminary data.</text>
</comment>
<feature type="region of interest" description="Disordered" evidence="1">
    <location>
        <begin position="32"/>
        <end position="90"/>
    </location>
</feature>
<evidence type="ECO:0000313" key="3">
    <source>
        <dbReference type="Proteomes" id="UP001054945"/>
    </source>
</evidence>
<protein>
    <submittedName>
        <fullName evidence="2">Uncharacterized protein</fullName>
    </submittedName>
</protein>
<proteinExistence type="predicted"/>
<dbReference type="AlphaFoldDB" id="A0AAV4P204"/>
<evidence type="ECO:0000256" key="1">
    <source>
        <dbReference type="SAM" id="MobiDB-lite"/>
    </source>
</evidence>
<organism evidence="2 3">
    <name type="scientific">Caerostris extrusa</name>
    <name type="common">Bark spider</name>
    <name type="synonym">Caerostris bankana</name>
    <dbReference type="NCBI Taxonomy" id="172846"/>
    <lineage>
        <taxon>Eukaryota</taxon>
        <taxon>Metazoa</taxon>
        <taxon>Ecdysozoa</taxon>
        <taxon>Arthropoda</taxon>
        <taxon>Chelicerata</taxon>
        <taxon>Arachnida</taxon>
        <taxon>Araneae</taxon>
        <taxon>Araneomorphae</taxon>
        <taxon>Entelegynae</taxon>
        <taxon>Araneoidea</taxon>
        <taxon>Araneidae</taxon>
        <taxon>Caerostris</taxon>
    </lineage>
</organism>
<feature type="compositionally biased region" description="Pro residues" evidence="1">
    <location>
        <begin position="49"/>
        <end position="59"/>
    </location>
</feature>
<dbReference type="EMBL" id="BPLR01021484">
    <property type="protein sequence ID" value="GIX90231.1"/>
    <property type="molecule type" value="Genomic_DNA"/>
</dbReference>
<gene>
    <name evidence="2" type="ORF">CEXT_772441</name>
</gene>